<feature type="compositionally biased region" description="Basic and acidic residues" evidence="1">
    <location>
        <begin position="49"/>
        <end position="66"/>
    </location>
</feature>
<reference evidence="2" key="1">
    <citation type="submission" date="2019-12" db="EMBL/GenBank/DDBJ databases">
        <title>Genome sequencing and annotation of Brassica cretica.</title>
        <authorList>
            <person name="Studholme D.J."/>
            <person name="Sarris P."/>
        </authorList>
    </citation>
    <scope>NUCLEOTIDE SEQUENCE</scope>
    <source>
        <strain evidence="2">PFS-109/04</strain>
        <tissue evidence="2">Leaf</tissue>
    </source>
</reference>
<dbReference type="EMBL" id="QGKX02001621">
    <property type="protein sequence ID" value="KAF3500198.1"/>
    <property type="molecule type" value="Genomic_DNA"/>
</dbReference>
<name>A0A8S9NE65_BRACR</name>
<comment type="caution">
    <text evidence="2">The sequence shown here is derived from an EMBL/GenBank/DDBJ whole genome shotgun (WGS) entry which is preliminary data.</text>
</comment>
<accession>A0A8S9NE65</accession>
<organism evidence="2 3">
    <name type="scientific">Brassica cretica</name>
    <name type="common">Mustard</name>
    <dbReference type="NCBI Taxonomy" id="69181"/>
    <lineage>
        <taxon>Eukaryota</taxon>
        <taxon>Viridiplantae</taxon>
        <taxon>Streptophyta</taxon>
        <taxon>Embryophyta</taxon>
        <taxon>Tracheophyta</taxon>
        <taxon>Spermatophyta</taxon>
        <taxon>Magnoliopsida</taxon>
        <taxon>eudicotyledons</taxon>
        <taxon>Gunneridae</taxon>
        <taxon>Pentapetalae</taxon>
        <taxon>rosids</taxon>
        <taxon>malvids</taxon>
        <taxon>Brassicales</taxon>
        <taxon>Brassicaceae</taxon>
        <taxon>Brassiceae</taxon>
        <taxon>Brassica</taxon>
    </lineage>
</organism>
<evidence type="ECO:0000256" key="1">
    <source>
        <dbReference type="SAM" id="MobiDB-lite"/>
    </source>
</evidence>
<sequence>MNIVASNLGTKEASRAGCSRPAPDPSSKPSEKPPTECPVAIKPVVKRGRAGEKQRTGNRHPRDSNRQHRQQTHHSEPNPKPPIAN</sequence>
<evidence type="ECO:0000313" key="2">
    <source>
        <dbReference type="EMBL" id="KAF3500198.1"/>
    </source>
</evidence>
<feature type="region of interest" description="Disordered" evidence="1">
    <location>
        <begin position="1"/>
        <end position="85"/>
    </location>
</feature>
<gene>
    <name evidence="2" type="ORF">F2Q69_00044099</name>
</gene>
<evidence type="ECO:0000313" key="3">
    <source>
        <dbReference type="Proteomes" id="UP000712600"/>
    </source>
</evidence>
<protein>
    <submittedName>
        <fullName evidence="2">Uncharacterized protein</fullName>
    </submittedName>
</protein>
<dbReference type="Proteomes" id="UP000712600">
    <property type="component" value="Unassembled WGS sequence"/>
</dbReference>
<proteinExistence type="predicted"/>
<dbReference type="AlphaFoldDB" id="A0A8S9NE65"/>